<dbReference type="SUPFAM" id="SSF54506">
    <property type="entry name" value="Diaminopimelate epimerase-like"/>
    <property type="match status" value="1"/>
</dbReference>
<accession>A0A382D6U1</accession>
<dbReference type="PANTHER" id="PTHR33442">
    <property type="entry name" value="TRANS-3-HYDROXY-L-PROLINE DEHYDRATASE"/>
    <property type="match status" value="1"/>
</dbReference>
<comment type="similarity">
    <text evidence="1">Belongs to the proline racemase family.</text>
</comment>
<dbReference type="FunFam" id="3.10.310.10:FF:000005">
    <property type="entry name" value="Proline racemase"/>
    <property type="match status" value="1"/>
</dbReference>
<dbReference type="Pfam" id="PF05544">
    <property type="entry name" value="Pro_racemase"/>
    <property type="match status" value="1"/>
</dbReference>
<dbReference type="InterPro" id="IPR008794">
    <property type="entry name" value="Pro_racemase_fam"/>
</dbReference>
<reference evidence="2" key="1">
    <citation type="submission" date="2018-05" db="EMBL/GenBank/DDBJ databases">
        <authorList>
            <person name="Lanie J.A."/>
            <person name="Ng W.-L."/>
            <person name="Kazmierczak K.M."/>
            <person name="Andrzejewski T.M."/>
            <person name="Davidsen T.M."/>
            <person name="Wayne K.J."/>
            <person name="Tettelin H."/>
            <person name="Glass J.I."/>
            <person name="Rusch D."/>
            <person name="Podicherti R."/>
            <person name="Tsui H.-C.T."/>
            <person name="Winkler M.E."/>
        </authorList>
    </citation>
    <scope>NUCLEOTIDE SEQUENCE</scope>
</reference>
<evidence type="ECO:0000313" key="2">
    <source>
        <dbReference type="EMBL" id="SVB34158.1"/>
    </source>
</evidence>
<organism evidence="2">
    <name type="scientific">marine metagenome</name>
    <dbReference type="NCBI Taxonomy" id="408172"/>
    <lineage>
        <taxon>unclassified sequences</taxon>
        <taxon>metagenomes</taxon>
        <taxon>ecological metagenomes</taxon>
    </lineage>
</organism>
<evidence type="ECO:0000256" key="1">
    <source>
        <dbReference type="ARBA" id="ARBA00007529"/>
    </source>
</evidence>
<name>A0A382D6U1_9ZZZZ</name>
<proteinExistence type="inferred from homology"/>
<dbReference type="GO" id="GO:0047580">
    <property type="term" value="F:4-hydroxyproline epimerase activity"/>
    <property type="evidence" value="ECO:0007669"/>
    <property type="project" value="TreeGrafter"/>
</dbReference>
<sequence length="346" mass="37195">VKTNRAIMVIGCHAEGEVGRVITGGVLPPPGETLFEQREYLRTHDDELRKFLLYEPRGGAFVHANLIVPPKTPGADAGFIIMEPTDYPPMSGSNSICVATVLLETGMVTMREPETVLHLDTPGGAVDVVAQCRDGRCQSVRTRNVPCFVAKLDASVEVTGLGTIVCDIAYGGAFFAIADASSLGFALHPDEARDLVEMGERIKEAAVEQHPVSHPENPDIHTITFTQFTLPIINGASGQIIGRNTVVISPGKLDRSPCGTGSSARLAVLHARGEIGLGQTLVSQSVLGTEFYCRIEDTCQIGNRAAIVPSLQGRAWITGSHQYTLDPEDPFPQGYTLSDTWYRALS</sequence>
<dbReference type="PANTHER" id="PTHR33442:SF5">
    <property type="entry name" value="BIFUNCTIONAL TRANS-3-HYDROXY-L-PROLINE DEHYDRATASE_2-EPIMERASE"/>
    <property type="match status" value="1"/>
</dbReference>
<dbReference type="AlphaFoldDB" id="A0A382D6U1"/>
<protein>
    <recommendedName>
        <fullName evidence="3">Proline racemase</fullName>
    </recommendedName>
</protein>
<dbReference type="Gene3D" id="3.10.310.10">
    <property type="entry name" value="Diaminopimelate Epimerase, Chain A, domain 1"/>
    <property type="match status" value="2"/>
</dbReference>
<dbReference type="SFLD" id="SFLDS00028">
    <property type="entry name" value="Proline_Racemase"/>
    <property type="match status" value="1"/>
</dbReference>
<gene>
    <name evidence="2" type="ORF">METZ01_LOCUS187012</name>
</gene>
<evidence type="ECO:0008006" key="3">
    <source>
        <dbReference type="Google" id="ProtNLM"/>
    </source>
</evidence>
<feature type="non-terminal residue" evidence="2">
    <location>
        <position position="1"/>
    </location>
</feature>
<dbReference type="PIRSF" id="PIRSF029792">
    <property type="entry name" value="Pro_racemase"/>
    <property type="match status" value="1"/>
</dbReference>
<dbReference type="EMBL" id="UINC01037923">
    <property type="protein sequence ID" value="SVB34158.1"/>
    <property type="molecule type" value="Genomic_DNA"/>
</dbReference>